<dbReference type="SUPFAM" id="SSF49879">
    <property type="entry name" value="SMAD/FHA domain"/>
    <property type="match status" value="1"/>
</dbReference>
<feature type="region of interest" description="Disordered" evidence="2">
    <location>
        <begin position="422"/>
        <end position="528"/>
    </location>
</feature>
<dbReference type="CDD" id="cd00060">
    <property type="entry name" value="FHA"/>
    <property type="match status" value="1"/>
</dbReference>
<protein>
    <recommendedName>
        <fullName evidence="3">FHA domain-containing protein</fullName>
    </recommendedName>
</protein>
<evidence type="ECO:0000313" key="4">
    <source>
        <dbReference type="EMBL" id="CAK0832126.1"/>
    </source>
</evidence>
<feature type="coiled-coil region" evidence="1">
    <location>
        <begin position="258"/>
        <end position="341"/>
    </location>
</feature>
<dbReference type="EMBL" id="CAUYUJ010011558">
    <property type="protein sequence ID" value="CAK0832126.1"/>
    <property type="molecule type" value="Genomic_DNA"/>
</dbReference>
<keyword evidence="5" id="KW-1185">Reference proteome</keyword>
<feature type="domain" description="FHA" evidence="3">
    <location>
        <begin position="60"/>
        <end position="105"/>
    </location>
</feature>
<evidence type="ECO:0000259" key="3">
    <source>
        <dbReference type="PROSITE" id="PS50006"/>
    </source>
</evidence>
<feature type="region of interest" description="Disordered" evidence="2">
    <location>
        <begin position="164"/>
        <end position="186"/>
    </location>
</feature>
<gene>
    <name evidence="4" type="ORF">PCOR1329_LOCUS30225</name>
</gene>
<organism evidence="4 5">
    <name type="scientific">Prorocentrum cordatum</name>
    <dbReference type="NCBI Taxonomy" id="2364126"/>
    <lineage>
        <taxon>Eukaryota</taxon>
        <taxon>Sar</taxon>
        <taxon>Alveolata</taxon>
        <taxon>Dinophyceae</taxon>
        <taxon>Prorocentrales</taxon>
        <taxon>Prorocentraceae</taxon>
        <taxon>Prorocentrum</taxon>
    </lineage>
</organism>
<name>A0ABN9SK63_9DINO</name>
<evidence type="ECO:0000256" key="2">
    <source>
        <dbReference type="SAM" id="MobiDB-lite"/>
    </source>
</evidence>
<reference evidence="4" key="1">
    <citation type="submission" date="2023-10" db="EMBL/GenBank/DDBJ databases">
        <authorList>
            <person name="Chen Y."/>
            <person name="Shah S."/>
            <person name="Dougan E. K."/>
            <person name="Thang M."/>
            <person name="Chan C."/>
        </authorList>
    </citation>
    <scope>NUCLEOTIDE SEQUENCE [LARGE SCALE GENOMIC DNA]</scope>
</reference>
<sequence length="562" mass="58663">MLPSESTATLRPGAPTGQPRPHASPQASWVPPAVLLVQPGPGCQAAQIAQRYVLRRDGPTRIGRGESCDLQLVGPHVSGVHCCIVPRPDAGGWEVQDASSNGTYVIKDASNSIGAAGEAMHTLGKLQSMSLSDRDEIRLTRRGSWRMQFRVEHSGGDEGCLAQAEASAVPQRPDALPPGAAPGLVPAGRALEEPTATAGGVAGEWLPAAESVGPVGTHAATEEAASEAERSGLLARRQALAAELAREGAALSRGLAQQKALEEQAGALRRERGRLTEELCALEEAIASCQGRADAFRASEEEVRKAAEAAGQELEAARRTEGRLSEELRFARQEAEAARAAEASVVQRTAQGREAVRALASLLGWTDVLRQHGHVMGHLAETLGQCRGPAGGAEARVALAERSPSSPCGRVSFSGDSAVPAQAWAAPAEPSPSSPVGRMSLSGDSPCEDVPSPDAPALLLPPARAPPVWRRPRASRGAGGSQSPRPPLAERRGDENVAPGSQGGRDAGSVRHEPGRWQAPRHPGPWRTCRPLHADVAAWPPSPRPLPLAPLGLAPAAFRCTC</sequence>
<dbReference type="Pfam" id="PF00498">
    <property type="entry name" value="FHA"/>
    <property type="match status" value="1"/>
</dbReference>
<feature type="region of interest" description="Disordered" evidence="2">
    <location>
        <begin position="1"/>
        <end position="27"/>
    </location>
</feature>
<feature type="compositionally biased region" description="Low complexity" evidence="2">
    <location>
        <begin position="449"/>
        <end position="468"/>
    </location>
</feature>
<dbReference type="Proteomes" id="UP001189429">
    <property type="component" value="Unassembled WGS sequence"/>
</dbReference>
<comment type="caution">
    <text evidence="4">The sequence shown here is derived from an EMBL/GenBank/DDBJ whole genome shotgun (WGS) entry which is preliminary data.</text>
</comment>
<dbReference type="InterPro" id="IPR008984">
    <property type="entry name" value="SMAD_FHA_dom_sf"/>
</dbReference>
<dbReference type="PROSITE" id="PS50006">
    <property type="entry name" value="FHA_DOMAIN"/>
    <property type="match status" value="1"/>
</dbReference>
<evidence type="ECO:0000313" key="5">
    <source>
        <dbReference type="Proteomes" id="UP001189429"/>
    </source>
</evidence>
<proteinExistence type="predicted"/>
<dbReference type="SMART" id="SM00240">
    <property type="entry name" value="FHA"/>
    <property type="match status" value="1"/>
</dbReference>
<dbReference type="Gene3D" id="2.60.200.20">
    <property type="match status" value="1"/>
</dbReference>
<dbReference type="InterPro" id="IPR000253">
    <property type="entry name" value="FHA_dom"/>
</dbReference>
<keyword evidence="1" id="KW-0175">Coiled coil</keyword>
<evidence type="ECO:0000256" key="1">
    <source>
        <dbReference type="SAM" id="Coils"/>
    </source>
</evidence>
<accession>A0ABN9SK63</accession>